<dbReference type="CDD" id="cd00070">
    <property type="entry name" value="GLECT"/>
    <property type="match status" value="2"/>
</dbReference>
<feature type="domain" description="Galectin" evidence="3">
    <location>
        <begin position="229"/>
        <end position="370"/>
    </location>
</feature>
<dbReference type="SUPFAM" id="SSF49899">
    <property type="entry name" value="Concanavalin A-like lectins/glucanases"/>
    <property type="match status" value="2"/>
</dbReference>
<dbReference type="Pfam" id="PF00337">
    <property type="entry name" value="Gal-bind_lectin"/>
    <property type="match status" value="2"/>
</dbReference>
<keyword evidence="1 2" id="KW-0430">Lectin</keyword>
<dbReference type="FunFam" id="2.60.120.200:FF:000180">
    <property type="entry name" value="Galectin"/>
    <property type="match status" value="1"/>
</dbReference>
<accession>A0AAD4JWN4</accession>
<reference evidence="4" key="1">
    <citation type="journal article" date="2021" name="Mol. Ecol. Resour.">
        <title>Phylogenomic analyses of the genus Drosophila reveals genomic signals of climate adaptation.</title>
        <authorList>
            <person name="Li F."/>
            <person name="Rane R.V."/>
            <person name="Luria V."/>
            <person name="Xiong Z."/>
            <person name="Chen J."/>
            <person name="Li Z."/>
            <person name="Catullo R.A."/>
            <person name="Griffin P.C."/>
            <person name="Schiffer M."/>
            <person name="Pearce S."/>
            <person name="Lee S.F."/>
            <person name="McElroy K."/>
            <person name="Stocker A."/>
            <person name="Shirriffs J."/>
            <person name="Cockerell F."/>
            <person name="Coppin C."/>
            <person name="Sgro C.M."/>
            <person name="Karger A."/>
            <person name="Cain J.W."/>
            <person name="Weber J.A."/>
            <person name="Santpere G."/>
            <person name="Kirschner M.W."/>
            <person name="Hoffmann A.A."/>
            <person name="Oakeshott J.G."/>
            <person name="Zhang G."/>
        </authorList>
    </citation>
    <scope>NUCLEOTIDE SEQUENCE</scope>
    <source>
        <strain evidence="4">BGI-SZ-2011g</strain>
    </source>
</reference>
<dbReference type="AlphaFoldDB" id="A0AAD4JWN4"/>
<dbReference type="GO" id="GO:0030246">
    <property type="term" value="F:carbohydrate binding"/>
    <property type="evidence" value="ECO:0007669"/>
    <property type="project" value="UniProtKB-UniRule"/>
</dbReference>
<comment type="caution">
    <text evidence="4">The sequence shown here is derived from an EMBL/GenBank/DDBJ whole genome shotgun (WGS) entry which is preliminary data.</text>
</comment>
<name>A0AAD4JWN4_9MUSC</name>
<evidence type="ECO:0000259" key="3">
    <source>
        <dbReference type="PROSITE" id="PS51304"/>
    </source>
</evidence>
<dbReference type="SMART" id="SM00276">
    <property type="entry name" value="GLECT"/>
    <property type="match status" value="2"/>
</dbReference>
<protein>
    <recommendedName>
        <fullName evidence="2">Galectin</fullName>
    </recommendedName>
</protein>
<dbReference type="PROSITE" id="PS51304">
    <property type="entry name" value="GALECTIN"/>
    <property type="match status" value="2"/>
</dbReference>
<dbReference type="InterPro" id="IPR001079">
    <property type="entry name" value="Galectin_CRD"/>
</dbReference>
<dbReference type="EMBL" id="JAJJHW010003363">
    <property type="protein sequence ID" value="KAH8360961.1"/>
    <property type="molecule type" value="Genomic_DNA"/>
</dbReference>
<evidence type="ECO:0000256" key="1">
    <source>
        <dbReference type="ARBA" id="ARBA00022734"/>
    </source>
</evidence>
<gene>
    <name evidence="4" type="ORF">KR093_001324</name>
</gene>
<sequence length="370" mass="42979">MDVYKGIRSIALRRDLDAMSIYYKERYAASQRKKFQLVETPRPGLTFVFHGIIQIDCEHFTIDFLARLKSHHSDDNDIILQVAPRLPQNYIVRNSRLMGKWGQEENSSNLPFPLNRGKTFLMQVLLTEEAFYISVNGFHLTKYNYRMPYKWLDAITVSGDVADMIIDSYYVKEYPIRLMRTIDSLLSYSTNWSQNCHTIPTDWLRIDIPSKFLKHLGSARAPLNLPFYGRIPEDEKLTDGRVLRIEGRVRLMPHSFSVALQQGFQIWPQPTVSLLFRPSFVRNSRVKVGKAVITRSAFINGAWVNREVSCLHTHLRPGKAFVMIIACRKHCYELFVNSKLVLAFKHQMNPADVDIVNIRGDVRLWNIVVE</sequence>
<dbReference type="SMART" id="SM00908">
    <property type="entry name" value="Gal-bind_lectin"/>
    <property type="match status" value="2"/>
</dbReference>
<evidence type="ECO:0000256" key="2">
    <source>
        <dbReference type="RuleBase" id="RU102079"/>
    </source>
</evidence>
<keyword evidence="5" id="KW-1185">Reference proteome</keyword>
<dbReference type="InterPro" id="IPR013320">
    <property type="entry name" value="ConA-like_dom_sf"/>
</dbReference>
<dbReference type="Gene3D" id="2.60.120.200">
    <property type="match status" value="2"/>
</dbReference>
<evidence type="ECO:0000313" key="4">
    <source>
        <dbReference type="EMBL" id="KAH8360961.1"/>
    </source>
</evidence>
<dbReference type="Proteomes" id="UP001200034">
    <property type="component" value="Unassembled WGS sequence"/>
</dbReference>
<evidence type="ECO:0000313" key="5">
    <source>
        <dbReference type="Proteomes" id="UP001200034"/>
    </source>
</evidence>
<feature type="domain" description="Galectin" evidence="3">
    <location>
        <begin position="33"/>
        <end position="172"/>
    </location>
</feature>
<dbReference type="PANTHER" id="PTHR11346">
    <property type="entry name" value="GALECTIN"/>
    <property type="match status" value="1"/>
</dbReference>
<organism evidence="4 5">
    <name type="scientific">Drosophila rubida</name>
    <dbReference type="NCBI Taxonomy" id="30044"/>
    <lineage>
        <taxon>Eukaryota</taxon>
        <taxon>Metazoa</taxon>
        <taxon>Ecdysozoa</taxon>
        <taxon>Arthropoda</taxon>
        <taxon>Hexapoda</taxon>
        <taxon>Insecta</taxon>
        <taxon>Pterygota</taxon>
        <taxon>Neoptera</taxon>
        <taxon>Endopterygota</taxon>
        <taxon>Diptera</taxon>
        <taxon>Brachycera</taxon>
        <taxon>Muscomorpha</taxon>
        <taxon>Ephydroidea</taxon>
        <taxon>Drosophilidae</taxon>
        <taxon>Drosophila</taxon>
    </lineage>
</organism>
<dbReference type="InterPro" id="IPR044156">
    <property type="entry name" value="Galectin-like"/>
</dbReference>
<feature type="non-terminal residue" evidence="4">
    <location>
        <position position="370"/>
    </location>
</feature>
<dbReference type="PANTHER" id="PTHR11346:SF147">
    <property type="entry name" value="GALECTIN"/>
    <property type="match status" value="1"/>
</dbReference>
<proteinExistence type="predicted"/>